<name>A0ABV0EB97_9BURK</name>
<dbReference type="RefSeq" id="WP_107203967.1">
    <property type="nucleotide sequence ID" value="NZ_JAKUCO010000101.1"/>
</dbReference>
<comment type="caution">
    <text evidence="1">The sequence shown here is derived from an EMBL/GenBank/DDBJ whole genome shotgun (WGS) entry which is preliminary data.</text>
</comment>
<dbReference type="EMBL" id="JAYLVJ010000094">
    <property type="protein sequence ID" value="MEO1759895.1"/>
    <property type="molecule type" value="Genomic_DNA"/>
</dbReference>
<evidence type="ECO:0000313" key="2">
    <source>
        <dbReference type="Proteomes" id="UP001462961"/>
    </source>
</evidence>
<gene>
    <name evidence="1" type="ORF">VOI32_39280</name>
</gene>
<proteinExistence type="predicted"/>
<keyword evidence="2" id="KW-1185">Reference proteome</keyword>
<protein>
    <submittedName>
        <fullName evidence="1">Uncharacterized protein</fullName>
    </submittedName>
</protein>
<accession>A0ABV0EB97</accession>
<dbReference type="Proteomes" id="UP001462961">
    <property type="component" value="Unassembled WGS sequence"/>
</dbReference>
<reference evidence="1 2" key="1">
    <citation type="submission" date="2024-01" db="EMBL/GenBank/DDBJ databases">
        <title>The diversity of rhizobia nodulating Mimosa spp. in eleven states of Brazil covering several biomes is determined by host plant, location, and edaphic factors.</title>
        <authorList>
            <person name="Rouws L."/>
            <person name="Barauna A."/>
            <person name="Beukes C."/>
            <person name="De Faria S.M."/>
            <person name="Gross E."/>
            <person name="Dos Reis Junior F.B."/>
            <person name="Simon M."/>
            <person name="Maluk M."/>
            <person name="Odee D.W."/>
            <person name="Kenicer G."/>
            <person name="Young J.P.W."/>
            <person name="Reis V.M."/>
            <person name="Zilli J."/>
            <person name="James E.K."/>
        </authorList>
    </citation>
    <scope>NUCLEOTIDE SEQUENCE [LARGE SCALE GENOMIC DNA]</scope>
    <source>
        <strain evidence="1 2">JHI1651</strain>
    </source>
</reference>
<sequence length="84" mass="9576">MNITDFHFSTQFSQAIEQKQVAQQRAQQAQYELQKARVLADQKIVEAHAQAEAQKLLQQTITPEIIQQQAVAKWRWPLAGSTGE</sequence>
<evidence type="ECO:0000313" key="1">
    <source>
        <dbReference type="EMBL" id="MEO1759895.1"/>
    </source>
</evidence>
<organism evidence="1 2">
    <name type="scientific">Paraburkholderia caribensis</name>
    <dbReference type="NCBI Taxonomy" id="75105"/>
    <lineage>
        <taxon>Bacteria</taxon>
        <taxon>Pseudomonadati</taxon>
        <taxon>Pseudomonadota</taxon>
        <taxon>Betaproteobacteria</taxon>
        <taxon>Burkholderiales</taxon>
        <taxon>Burkholderiaceae</taxon>
        <taxon>Paraburkholderia</taxon>
    </lineage>
</organism>